<comment type="caution">
    <text evidence="1">The sequence shown here is derived from an EMBL/GenBank/DDBJ whole genome shotgun (WGS) entry which is preliminary data.</text>
</comment>
<keyword evidence="2" id="KW-1185">Reference proteome</keyword>
<dbReference type="PANTHER" id="PTHR35788:SF1">
    <property type="entry name" value="EXPORTED PROTEIN"/>
    <property type="match status" value="1"/>
</dbReference>
<dbReference type="AlphaFoldDB" id="A0A920BUZ2"/>
<name>A0A920BUZ2_9BACI</name>
<dbReference type="Proteomes" id="UP000682111">
    <property type="component" value="Unassembled WGS sequence"/>
</dbReference>
<dbReference type="InterPro" id="IPR052913">
    <property type="entry name" value="Glycopeptide_resist_protein"/>
</dbReference>
<proteinExistence type="predicted"/>
<accession>A0A920BUZ2</accession>
<sequence length="325" mass="36415">MGKFRWKHLLISIVILLVLGGCSKEPETEVKNIKTHRVAAAEEINNRIIEKEVQFVIDIVDPSTREIIRTIDPKEVDENDDSFKEELKNWARELARGTEKTEGYDQRMVLDKIEENGQIKKGKPMIILEEEELVNRVLEAMNRGGQVELPLKVTESRYSPEDVPQLDEVVIASYTTYFDSSVIGRAKNIELSAAAINNVIFGVGDIFSYNEIVGPRDEASGYQKAMEIVNKELVEGIGGGVCQTSSTLFNAVDQIGVEYIEWHHHSINIGYVPTGRDATVSYGGLDFRFQNSHDVPFLIKAFVNGGSLTVEVRTSKENAKKLKGE</sequence>
<dbReference type="RefSeq" id="WP_137742987.1">
    <property type="nucleotide sequence ID" value="NZ_BORC01000007.1"/>
</dbReference>
<gene>
    <name evidence="1" type="ORF">J27TS8_35520</name>
</gene>
<keyword evidence="1" id="KW-0449">Lipoprotein</keyword>
<dbReference type="Pfam" id="PF04294">
    <property type="entry name" value="VanW"/>
    <property type="match status" value="1"/>
</dbReference>
<dbReference type="PANTHER" id="PTHR35788">
    <property type="entry name" value="EXPORTED PROTEIN-RELATED"/>
    <property type="match status" value="1"/>
</dbReference>
<dbReference type="OrthoDB" id="9813301at2"/>
<protein>
    <submittedName>
        <fullName evidence="1">Lipoprotein</fullName>
    </submittedName>
</protein>
<dbReference type="InterPro" id="IPR007391">
    <property type="entry name" value="Vancomycin_resist_VanW"/>
</dbReference>
<dbReference type="PROSITE" id="PS51257">
    <property type="entry name" value="PROKAR_LIPOPROTEIN"/>
    <property type="match status" value="1"/>
</dbReference>
<organism evidence="1 2">
    <name type="scientific">Robertmurraya siralis</name>
    <dbReference type="NCBI Taxonomy" id="77777"/>
    <lineage>
        <taxon>Bacteria</taxon>
        <taxon>Bacillati</taxon>
        <taxon>Bacillota</taxon>
        <taxon>Bacilli</taxon>
        <taxon>Bacillales</taxon>
        <taxon>Bacillaceae</taxon>
        <taxon>Robertmurraya</taxon>
    </lineage>
</organism>
<dbReference type="EMBL" id="BORC01000007">
    <property type="protein sequence ID" value="GIN63559.1"/>
    <property type="molecule type" value="Genomic_DNA"/>
</dbReference>
<reference evidence="1" key="1">
    <citation type="submission" date="2021-03" db="EMBL/GenBank/DDBJ databases">
        <title>Antimicrobial resistance genes in bacteria isolated from Japanese honey, and their potential for conferring macrolide and lincosamide resistance in the American foulbrood pathogen Paenibacillus larvae.</title>
        <authorList>
            <person name="Okamoto M."/>
            <person name="Kumagai M."/>
            <person name="Kanamori H."/>
            <person name="Takamatsu D."/>
        </authorList>
    </citation>
    <scope>NUCLEOTIDE SEQUENCE</scope>
    <source>
        <strain evidence="1">J27TS8</strain>
    </source>
</reference>
<evidence type="ECO:0000313" key="1">
    <source>
        <dbReference type="EMBL" id="GIN63559.1"/>
    </source>
</evidence>
<evidence type="ECO:0000313" key="2">
    <source>
        <dbReference type="Proteomes" id="UP000682111"/>
    </source>
</evidence>